<feature type="domain" description="4Fe-4S ferredoxin-type" evidence="6">
    <location>
        <begin position="3"/>
        <end position="31"/>
    </location>
</feature>
<dbReference type="PROSITE" id="PS51379">
    <property type="entry name" value="4FE4S_FER_2"/>
    <property type="match status" value="1"/>
</dbReference>
<dbReference type="EMBL" id="VSSQ01000088">
    <property type="protein sequence ID" value="MPL75420.1"/>
    <property type="molecule type" value="Genomic_DNA"/>
</dbReference>
<evidence type="ECO:0000313" key="7">
    <source>
        <dbReference type="EMBL" id="MPL75420.1"/>
    </source>
</evidence>
<evidence type="ECO:0000256" key="2">
    <source>
        <dbReference type="ARBA" id="ARBA00022723"/>
    </source>
</evidence>
<dbReference type="InterPro" id="IPR017900">
    <property type="entry name" value="4Fe4S_Fe_S_CS"/>
</dbReference>
<evidence type="ECO:0000256" key="3">
    <source>
        <dbReference type="ARBA" id="ARBA00022982"/>
    </source>
</evidence>
<evidence type="ECO:0000256" key="5">
    <source>
        <dbReference type="ARBA" id="ARBA00023014"/>
    </source>
</evidence>
<protein>
    <recommendedName>
        <fullName evidence="6">4Fe-4S ferredoxin-type domain-containing protein</fullName>
    </recommendedName>
</protein>
<keyword evidence="3" id="KW-0249">Electron transport</keyword>
<dbReference type="InterPro" id="IPR001080">
    <property type="entry name" value="3Fe4S_ferredoxin"/>
</dbReference>
<keyword evidence="4" id="KW-0408">Iron</keyword>
<organism evidence="7">
    <name type="scientific">bioreactor metagenome</name>
    <dbReference type="NCBI Taxonomy" id="1076179"/>
    <lineage>
        <taxon>unclassified sequences</taxon>
        <taxon>metagenomes</taxon>
        <taxon>ecological metagenomes</taxon>
    </lineage>
</organism>
<dbReference type="InterPro" id="IPR051269">
    <property type="entry name" value="Fe-S_cluster_ET"/>
</dbReference>
<accession>A0A644U912</accession>
<gene>
    <name evidence="7" type="ORF">SDC9_21244</name>
</gene>
<keyword evidence="2" id="KW-0479">Metal-binding</keyword>
<dbReference type="PRINTS" id="PR00352">
    <property type="entry name" value="3FE4SFRDOXIN"/>
</dbReference>
<reference evidence="7" key="1">
    <citation type="submission" date="2019-08" db="EMBL/GenBank/DDBJ databases">
        <authorList>
            <person name="Kucharzyk K."/>
            <person name="Murdoch R.W."/>
            <person name="Higgins S."/>
            <person name="Loffler F."/>
        </authorList>
    </citation>
    <scope>NUCLEOTIDE SEQUENCE</scope>
</reference>
<name>A0A644U912_9ZZZZ</name>
<evidence type="ECO:0000256" key="1">
    <source>
        <dbReference type="ARBA" id="ARBA00022448"/>
    </source>
</evidence>
<keyword evidence="5" id="KW-0411">Iron-sulfur</keyword>
<dbReference type="SUPFAM" id="SSF54862">
    <property type="entry name" value="4Fe-4S ferredoxins"/>
    <property type="match status" value="1"/>
</dbReference>
<dbReference type="PANTHER" id="PTHR36923">
    <property type="entry name" value="FERREDOXIN"/>
    <property type="match status" value="1"/>
</dbReference>
<evidence type="ECO:0000259" key="6">
    <source>
        <dbReference type="PROSITE" id="PS51379"/>
    </source>
</evidence>
<keyword evidence="1" id="KW-0813">Transport</keyword>
<sequence length="78" mass="8826">MVYRIEIERDLCINCGNCVDECEEMFEMVDDMSVLISGEINSDNLSIKEYEDISCGLDAAEMCPVECITVYEDDIAIN</sequence>
<dbReference type="AlphaFoldDB" id="A0A644U912"/>
<dbReference type="GO" id="GO:0009055">
    <property type="term" value="F:electron transfer activity"/>
    <property type="evidence" value="ECO:0007669"/>
    <property type="project" value="InterPro"/>
</dbReference>
<dbReference type="Pfam" id="PF13459">
    <property type="entry name" value="Fer4_15"/>
    <property type="match status" value="1"/>
</dbReference>
<dbReference type="Gene3D" id="3.30.70.20">
    <property type="match status" value="1"/>
</dbReference>
<dbReference type="InterPro" id="IPR017896">
    <property type="entry name" value="4Fe4S_Fe-S-bd"/>
</dbReference>
<dbReference type="PANTHER" id="PTHR36923:SF3">
    <property type="entry name" value="FERREDOXIN"/>
    <property type="match status" value="1"/>
</dbReference>
<dbReference type="PROSITE" id="PS00198">
    <property type="entry name" value="4FE4S_FER_1"/>
    <property type="match status" value="1"/>
</dbReference>
<dbReference type="GO" id="GO:0005506">
    <property type="term" value="F:iron ion binding"/>
    <property type="evidence" value="ECO:0007669"/>
    <property type="project" value="InterPro"/>
</dbReference>
<proteinExistence type="predicted"/>
<dbReference type="GO" id="GO:0051536">
    <property type="term" value="F:iron-sulfur cluster binding"/>
    <property type="evidence" value="ECO:0007669"/>
    <property type="project" value="UniProtKB-KW"/>
</dbReference>
<comment type="caution">
    <text evidence="7">The sequence shown here is derived from an EMBL/GenBank/DDBJ whole genome shotgun (WGS) entry which is preliminary data.</text>
</comment>
<evidence type="ECO:0000256" key="4">
    <source>
        <dbReference type="ARBA" id="ARBA00023004"/>
    </source>
</evidence>